<proteinExistence type="predicted"/>
<dbReference type="RefSeq" id="WP_213402483.1">
    <property type="nucleotide sequence ID" value="NZ_JAHBMK020000001.1"/>
</dbReference>
<evidence type="ECO:0000259" key="1">
    <source>
        <dbReference type="Pfam" id="PF13643"/>
    </source>
</evidence>
<name>A0ABT9DGJ9_9BACI</name>
<comment type="caution">
    <text evidence="2">The sequence shown here is derived from an EMBL/GenBank/DDBJ whole genome shotgun (WGS) entry which is preliminary data.</text>
</comment>
<dbReference type="InterPro" id="IPR025285">
    <property type="entry name" value="DUF4145"/>
</dbReference>
<dbReference type="EMBL" id="JAHBMK020000001">
    <property type="protein sequence ID" value="MDO8223819.1"/>
    <property type="molecule type" value="Genomic_DNA"/>
</dbReference>
<evidence type="ECO:0000313" key="2">
    <source>
        <dbReference type="EMBL" id="MDO8223819.1"/>
    </source>
</evidence>
<keyword evidence="3" id="KW-1185">Reference proteome</keyword>
<reference evidence="2" key="1">
    <citation type="submission" date="2023-07" db="EMBL/GenBank/DDBJ databases">
        <title>Biological control against Fusarium languescens, the causal agent of wilt in Jalapeno peppers, by a novel bacterial subspecies: Bacillus cabrialesii subsp. tritici TSO2.</title>
        <authorList>
            <person name="Montoya-Martinez A.C."/>
            <person name="Figueroa-Brambila K.M."/>
            <person name="Escalante-Beltran A."/>
            <person name="Lopez-Montoya N.D."/>
            <person name="Valenzuela-Ruiz V."/>
            <person name="Parra-Cota F.I."/>
            <person name="Estrada Alvarado M.I."/>
            <person name="De Los Santos Villalobos S."/>
        </authorList>
    </citation>
    <scope>NUCLEOTIDE SEQUENCE</scope>
    <source>
        <strain evidence="2">TSO2</strain>
    </source>
</reference>
<evidence type="ECO:0000313" key="3">
    <source>
        <dbReference type="Proteomes" id="UP001177121"/>
    </source>
</evidence>
<dbReference type="Proteomes" id="UP001177121">
    <property type="component" value="Unassembled WGS sequence"/>
</dbReference>
<organism evidence="2 3">
    <name type="scientific">Bacillus cabrialesii subsp. tritici</name>
    <dbReference type="NCBI Taxonomy" id="2944916"/>
    <lineage>
        <taxon>Bacteria</taxon>
        <taxon>Bacillati</taxon>
        <taxon>Bacillota</taxon>
        <taxon>Bacilli</taxon>
        <taxon>Bacillales</taxon>
        <taxon>Bacillaceae</taxon>
        <taxon>Bacillus</taxon>
        <taxon>Bacillus cabrialesii</taxon>
    </lineage>
</organism>
<protein>
    <submittedName>
        <fullName evidence="2">DUF4145 domain-containing protein</fullName>
    </submittedName>
</protein>
<sequence length="249" mass="27982">MKEVNNLFAIYGAQNFVCPTCSVYSQHKWYEIIEKENKKIYLDKGIRVRGPGYTPGYTPFVSSSEEAKRRKTTGFLDNLTALSVCTHCNKPAIWIDEKLVYPKNISVEPPNSDMPEDVKKLYDEAREISVLSPRASAALLRLALEKLLPSLGAQGKRINDMIGDLVKKGLSPTIQQALDSLRVIGNEAVHPGSIDLDEEKEVALALFKLINLVVEQMITEKKEIQAIYDLIPKDKLDGIQNRDHLKTTK</sequence>
<dbReference type="Pfam" id="PF13643">
    <property type="entry name" value="DUF4145"/>
    <property type="match status" value="1"/>
</dbReference>
<feature type="domain" description="DUF4145" evidence="1">
    <location>
        <begin position="124"/>
        <end position="200"/>
    </location>
</feature>
<accession>A0ABT9DGJ9</accession>
<gene>
    <name evidence="2" type="ORF">KHP33_002850</name>
</gene>